<gene>
    <name evidence="2" type="ORF">LTR25_000211</name>
</gene>
<evidence type="ECO:0000313" key="3">
    <source>
        <dbReference type="Proteomes" id="UP001345827"/>
    </source>
</evidence>
<proteinExistence type="predicted"/>
<dbReference type="SUPFAM" id="SSF51735">
    <property type="entry name" value="NAD(P)-binding Rossmann-fold domains"/>
    <property type="match status" value="1"/>
</dbReference>
<feature type="transmembrane region" description="Helical" evidence="1">
    <location>
        <begin position="27"/>
        <end position="51"/>
    </location>
</feature>
<keyword evidence="1" id="KW-1133">Transmembrane helix</keyword>
<dbReference type="InterPro" id="IPR036291">
    <property type="entry name" value="NAD(P)-bd_dom_sf"/>
</dbReference>
<comment type="caution">
    <text evidence="2">The sequence shown here is derived from an EMBL/GenBank/DDBJ whole genome shotgun (WGS) entry which is preliminary data.</text>
</comment>
<keyword evidence="1" id="KW-0472">Membrane</keyword>
<sequence length="541" mass="59863">MSVNQYINSRLSKAPNYVPQSTTMQSLLVVGLAIACIPLSAVLVLMEYLYISLSDRNKLRRWPHEQAELGSKTVLLSGINTPQGLRLARAFHENGHRVVGADYEPGAIPTHARFSRALHKFYRLPVESGEKQALAYIRILANIIKEEHVDLWINCISGADPSVEGQARTVIEKATHCRCFALRMNDLPHFSSQEAFLTLARSMGLSVPELHQVKSRDEVHSVLNKTRGTRRYMLYSPGKAGVEVTSVRTMLPRRTLSQTYQTLSLVPMKKTSTESWRLEQITDGMPRYSTFAVIVRGSVAAFSASHKTDTGYIEAVNPGSALFRSLLRIVQTFADKQGDDFTTHMGIDFCVDELVTDTGTVQNILLVQASPDSLAGALLFQGAEASAQICRAYLSCLSVAIENSNGHVQPALSALQQPSHPEAATPGTLSSCVYCFGQVLLKLGYEPLFKLITLQIGVVDLLRSWLSLLQHLFLCQDEIFSFQDPLPFWWSYQVYIPLRLLVARKAEIGKGNGIIETDKSNGTKQDAVDEHLLNGKEVAGT</sequence>
<dbReference type="Proteomes" id="UP001345827">
    <property type="component" value="Unassembled WGS sequence"/>
</dbReference>
<reference evidence="2 3" key="1">
    <citation type="submission" date="2023-06" db="EMBL/GenBank/DDBJ databases">
        <title>Black Yeasts Isolated from many extreme environments.</title>
        <authorList>
            <person name="Coleine C."/>
            <person name="Stajich J.E."/>
            <person name="Selbmann L."/>
        </authorList>
    </citation>
    <scope>NUCLEOTIDE SEQUENCE [LARGE SCALE GENOMIC DNA]</scope>
    <source>
        <strain evidence="2 3">CCFEE 5887</strain>
    </source>
</reference>
<name>A0AAV9QMH3_9PEZI</name>
<dbReference type="Gene3D" id="3.40.50.20">
    <property type="match status" value="1"/>
</dbReference>
<keyword evidence="1" id="KW-0812">Transmembrane</keyword>
<dbReference type="EMBL" id="JAXLQG010000001">
    <property type="protein sequence ID" value="KAK5545204.1"/>
    <property type="molecule type" value="Genomic_DNA"/>
</dbReference>
<evidence type="ECO:0000313" key="2">
    <source>
        <dbReference type="EMBL" id="KAK5545204.1"/>
    </source>
</evidence>
<evidence type="ECO:0008006" key="4">
    <source>
        <dbReference type="Google" id="ProtNLM"/>
    </source>
</evidence>
<keyword evidence="3" id="KW-1185">Reference proteome</keyword>
<evidence type="ECO:0000256" key="1">
    <source>
        <dbReference type="SAM" id="Phobius"/>
    </source>
</evidence>
<accession>A0AAV9QMH3</accession>
<protein>
    <recommendedName>
        <fullName evidence="4">ATP-grasp domain-containing protein</fullName>
    </recommendedName>
</protein>
<dbReference type="AlphaFoldDB" id="A0AAV9QMH3"/>
<organism evidence="2 3">
    <name type="scientific">Vermiconidia calcicola</name>
    <dbReference type="NCBI Taxonomy" id="1690605"/>
    <lineage>
        <taxon>Eukaryota</taxon>
        <taxon>Fungi</taxon>
        <taxon>Dikarya</taxon>
        <taxon>Ascomycota</taxon>
        <taxon>Pezizomycotina</taxon>
        <taxon>Dothideomycetes</taxon>
        <taxon>Dothideomycetidae</taxon>
        <taxon>Mycosphaerellales</taxon>
        <taxon>Extremaceae</taxon>
        <taxon>Vermiconidia</taxon>
    </lineage>
</organism>